<accession>A0A426ZJ16</accession>
<gene>
    <name evidence="1" type="ORF">B296_00041626</name>
</gene>
<name>A0A426ZJ16_ENSVE</name>
<dbReference type="Proteomes" id="UP000287651">
    <property type="component" value="Unassembled WGS sequence"/>
</dbReference>
<reference evidence="1 2" key="1">
    <citation type="journal article" date="2014" name="Agronomy (Basel)">
        <title>A Draft Genome Sequence for Ensete ventricosum, the Drought-Tolerant Tree Against Hunger.</title>
        <authorList>
            <person name="Harrison J."/>
            <person name="Moore K.A."/>
            <person name="Paszkiewicz K."/>
            <person name="Jones T."/>
            <person name="Grant M."/>
            <person name="Ambacheew D."/>
            <person name="Muzemil S."/>
            <person name="Studholme D.J."/>
        </authorList>
    </citation>
    <scope>NUCLEOTIDE SEQUENCE [LARGE SCALE GENOMIC DNA]</scope>
</reference>
<protein>
    <submittedName>
        <fullName evidence="1">Uncharacterized protein</fullName>
    </submittedName>
</protein>
<dbReference type="EMBL" id="AMZH03006379">
    <property type="protein sequence ID" value="RRT63970.1"/>
    <property type="molecule type" value="Genomic_DNA"/>
</dbReference>
<comment type="caution">
    <text evidence="1">The sequence shown here is derived from an EMBL/GenBank/DDBJ whole genome shotgun (WGS) entry which is preliminary data.</text>
</comment>
<proteinExistence type="predicted"/>
<sequence>MEVEDIKIVRKKKTREKLVMVICLIDVRGKEEEQESKERLRTQIENPPTRIIALRLACVSLGPDVPGLHAGPCCRWRQSAAPCHRAGGRRRRRRRRLLVYLLVMEGDDALPTALPLRFNVGTCSVLVSRVDFLEPMRTKAGGKIAHMARGVAYVV</sequence>
<evidence type="ECO:0000313" key="2">
    <source>
        <dbReference type="Proteomes" id="UP000287651"/>
    </source>
</evidence>
<dbReference type="AlphaFoldDB" id="A0A426ZJ16"/>
<evidence type="ECO:0000313" key="1">
    <source>
        <dbReference type="EMBL" id="RRT63970.1"/>
    </source>
</evidence>
<organism evidence="1 2">
    <name type="scientific">Ensete ventricosum</name>
    <name type="common">Abyssinian banana</name>
    <name type="synonym">Musa ensete</name>
    <dbReference type="NCBI Taxonomy" id="4639"/>
    <lineage>
        <taxon>Eukaryota</taxon>
        <taxon>Viridiplantae</taxon>
        <taxon>Streptophyta</taxon>
        <taxon>Embryophyta</taxon>
        <taxon>Tracheophyta</taxon>
        <taxon>Spermatophyta</taxon>
        <taxon>Magnoliopsida</taxon>
        <taxon>Liliopsida</taxon>
        <taxon>Zingiberales</taxon>
        <taxon>Musaceae</taxon>
        <taxon>Ensete</taxon>
    </lineage>
</organism>